<evidence type="ECO:0000256" key="1">
    <source>
        <dbReference type="ARBA" id="ARBA00009199"/>
    </source>
</evidence>
<dbReference type="SUPFAM" id="SSF75304">
    <property type="entry name" value="Amidase signature (AS) enzymes"/>
    <property type="match status" value="1"/>
</dbReference>
<dbReference type="PANTHER" id="PTHR11895">
    <property type="entry name" value="TRANSAMIDASE"/>
    <property type="match status" value="1"/>
</dbReference>
<comment type="similarity">
    <text evidence="1">Belongs to the amidase family.</text>
</comment>
<dbReference type="InterPro" id="IPR000120">
    <property type="entry name" value="Amidase"/>
</dbReference>
<comment type="caution">
    <text evidence="3">The sequence shown here is derived from an EMBL/GenBank/DDBJ whole genome shotgun (WGS) entry which is preliminary data.</text>
</comment>
<evidence type="ECO:0000313" key="3">
    <source>
        <dbReference type="EMBL" id="MBN8432000.1"/>
    </source>
</evidence>
<dbReference type="InterPro" id="IPR036928">
    <property type="entry name" value="AS_sf"/>
</dbReference>
<gene>
    <name evidence="3" type="ORF">JF535_14200</name>
</gene>
<evidence type="ECO:0000259" key="2">
    <source>
        <dbReference type="Pfam" id="PF01425"/>
    </source>
</evidence>
<dbReference type="Pfam" id="PF01425">
    <property type="entry name" value="Amidase"/>
    <property type="match status" value="1"/>
</dbReference>
<feature type="domain" description="Amidase" evidence="2">
    <location>
        <begin position="24"/>
        <end position="450"/>
    </location>
</feature>
<dbReference type="Proteomes" id="UP000664293">
    <property type="component" value="Unassembled WGS sequence"/>
</dbReference>
<organism evidence="3 4">
    <name type="scientific">Microbulbifer salipaludis</name>
    <dbReference type="NCBI Taxonomy" id="187980"/>
    <lineage>
        <taxon>Bacteria</taxon>
        <taxon>Pseudomonadati</taxon>
        <taxon>Pseudomonadota</taxon>
        <taxon>Gammaproteobacteria</taxon>
        <taxon>Cellvibrionales</taxon>
        <taxon>Microbulbiferaceae</taxon>
        <taxon>Microbulbifer</taxon>
    </lineage>
</organism>
<proteinExistence type="inferred from homology"/>
<dbReference type="InterPro" id="IPR023631">
    <property type="entry name" value="Amidase_dom"/>
</dbReference>
<protein>
    <submittedName>
        <fullName evidence="3">Amidase</fullName>
    </submittedName>
</protein>
<dbReference type="PANTHER" id="PTHR11895:SF7">
    <property type="entry name" value="GLUTAMYL-TRNA(GLN) AMIDOTRANSFERASE SUBUNIT A, MITOCHONDRIAL"/>
    <property type="match status" value="1"/>
</dbReference>
<evidence type="ECO:0000313" key="4">
    <source>
        <dbReference type="Proteomes" id="UP000664293"/>
    </source>
</evidence>
<dbReference type="Gene3D" id="3.90.1300.10">
    <property type="entry name" value="Amidase signature (AS) domain"/>
    <property type="match status" value="1"/>
</dbReference>
<accession>A0ABS3E9M5</accession>
<reference evidence="3 4" key="1">
    <citation type="submission" date="2020-12" db="EMBL/GenBank/DDBJ databases">
        <title>Oil enriched cultivation method for isolating marine PHA-producing bacteria.</title>
        <authorList>
            <person name="Zheng W."/>
            <person name="Yu S."/>
            <person name="Huang Y."/>
        </authorList>
    </citation>
    <scope>NUCLEOTIDE SEQUENCE [LARGE SCALE GENOMIC DNA]</scope>
    <source>
        <strain evidence="3 4">SN0-2</strain>
    </source>
</reference>
<dbReference type="PROSITE" id="PS00571">
    <property type="entry name" value="AMIDASES"/>
    <property type="match status" value="1"/>
</dbReference>
<dbReference type="InterPro" id="IPR020556">
    <property type="entry name" value="Amidase_CS"/>
</dbReference>
<dbReference type="EMBL" id="JAEKJR010000002">
    <property type="protein sequence ID" value="MBN8432000.1"/>
    <property type="molecule type" value="Genomic_DNA"/>
</dbReference>
<sequence length="478" mass="52486">MDLCYLDACEVLKHYKSGKISPVEVLQAHIERYEQVGAEINPFTQRMFERALQQARAAEQAYQRKKARPLEGVITAIKDETYIRGEVTTNGSRLLQNNIADVTDPVPERLLAAGCIFHARTATPEFSVASYTWSDLWGVTRNPWNTDITPGGSSGGSAAALAAGLCTIANGTDMGGSVRIPAAQCGVVGLKASHGRIPEIPPYNVDPYVHHGMLTRSVRDMVLLYNLISGPHPVDLMSQMAKEPVASVPLDLRGLKIAVSLDLGFFSLDDDVRSNTLAYAETLRGLGADVELVTLDWDARCIRTAQIHQGAQMGHMLREKYDRAEYHDQLTSYVKHYFSLSSAASPQRILEANDYAQHMWQALEKVFQTCDFLLCPTVCSTRVPADFDYSRDTLEIDGVEVDPVKGWFMTYPFNTLSRCPVLSVPSGFAANGVPTGVQLVGQPYADTRLLQLGLGIEAELGVFLHAGNRPLDLQVVKA</sequence>
<keyword evidence="4" id="KW-1185">Reference proteome</keyword>
<name>A0ABS3E9M5_9GAMM</name>